<gene>
    <name evidence="2" type="ORF">PFRI_01100</name>
</gene>
<accession>A0A1L9P265</accession>
<organism evidence="2 3">
    <name type="scientific">Planktotalea frisia</name>
    <dbReference type="NCBI Taxonomy" id="696762"/>
    <lineage>
        <taxon>Bacteria</taxon>
        <taxon>Pseudomonadati</taxon>
        <taxon>Pseudomonadota</taxon>
        <taxon>Alphaproteobacteria</taxon>
        <taxon>Rhodobacterales</taxon>
        <taxon>Paracoccaceae</taxon>
        <taxon>Planktotalea</taxon>
    </lineage>
</organism>
<dbReference type="SUPFAM" id="SSF51294">
    <property type="entry name" value="Hedgehog/intein (Hint) domain"/>
    <property type="match status" value="1"/>
</dbReference>
<dbReference type="InterPro" id="IPR036844">
    <property type="entry name" value="Hint_dom_sf"/>
</dbReference>
<proteinExistence type="predicted"/>
<reference evidence="2 3" key="1">
    <citation type="submission" date="2016-10" db="EMBL/GenBank/DDBJ databases">
        <title>Genome sequence of Planktotalea frisia SH6-1.</title>
        <authorList>
            <person name="Poehlein A."/>
            <person name="Bakenhus I."/>
            <person name="Voget S."/>
            <person name="Brinkhoff T."/>
            <person name="Simon M."/>
        </authorList>
    </citation>
    <scope>NUCLEOTIDE SEQUENCE [LARGE SCALE GENOMIC DNA]</scope>
    <source>
        <strain evidence="2 3">SH6-1</strain>
    </source>
</reference>
<dbReference type="Proteomes" id="UP000184514">
    <property type="component" value="Unassembled WGS sequence"/>
</dbReference>
<dbReference type="InterPro" id="IPR028992">
    <property type="entry name" value="Hedgehog/Intein_dom"/>
</dbReference>
<keyword evidence="3" id="KW-1185">Reference proteome</keyword>
<comment type="caution">
    <text evidence="2">The sequence shown here is derived from an EMBL/GenBank/DDBJ whole genome shotgun (WGS) entry which is preliminary data.</text>
</comment>
<evidence type="ECO:0000313" key="2">
    <source>
        <dbReference type="EMBL" id="OJI95598.1"/>
    </source>
</evidence>
<dbReference type="Pfam" id="PF13403">
    <property type="entry name" value="Hint_2"/>
    <property type="match status" value="1"/>
</dbReference>
<protein>
    <recommendedName>
        <fullName evidence="1">Hedgehog/Intein (Hint) domain-containing protein</fullName>
    </recommendedName>
</protein>
<dbReference type="AlphaFoldDB" id="A0A1L9P265"/>
<dbReference type="OrthoDB" id="6305173at2"/>
<dbReference type="EMBL" id="MLCB01000010">
    <property type="protein sequence ID" value="OJI95598.1"/>
    <property type="molecule type" value="Genomic_DNA"/>
</dbReference>
<evidence type="ECO:0000259" key="1">
    <source>
        <dbReference type="Pfam" id="PF13403"/>
    </source>
</evidence>
<sequence>MATYTVEAFRWSGTGYNALYNTSYTAVLDDNDGSYQGGSDASETVTINGGAAGSTNSQPYAIDVSFTDTLGNPHVETFFFFNTSAAPSGWYFIPAPGSAFTVGATLGSYQSHTTGWTYSSVVCFAEGTLIETDQGPQKVETLEPEARIALAGGGFSSLRLNLLSAVSAVQMQEFENLRPVHISAGALGEDLPKRDLRVSRQHRMQVSSPVAQRMFGETDVLIAAVRLIEMPGIYIDQAKDALNYYHLVFDRHQVVLAEGAPAESFYIGREAIAALNPDARGEVLTLFPHLARKKRIMKPANMIPARIQQKQLIARHVRNEKPLLDAGLAQVALAQNAAL</sequence>
<dbReference type="STRING" id="696762.PFRI_01100"/>
<feature type="domain" description="Hedgehog/Intein (Hint)" evidence="1">
    <location>
        <begin position="122"/>
        <end position="268"/>
    </location>
</feature>
<name>A0A1L9P265_9RHOB</name>
<dbReference type="RefSeq" id="WP_072628823.1">
    <property type="nucleotide sequence ID" value="NZ_JABBAN010000287.1"/>
</dbReference>
<evidence type="ECO:0000313" key="3">
    <source>
        <dbReference type="Proteomes" id="UP000184514"/>
    </source>
</evidence>